<dbReference type="Pfam" id="PF13432">
    <property type="entry name" value="TPR_16"/>
    <property type="match status" value="1"/>
</dbReference>
<proteinExistence type="predicted"/>
<dbReference type="Proteomes" id="UP001597375">
    <property type="component" value="Unassembled WGS sequence"/>
</dbReference>
<reference evidence="2" key="1">
    <citation type="journal article" date="2019" name="Int. J. Syst. Evol. Microbiol.">
        <title>The Global Catalogue of Microorganisms (GCM) 10K type strain sequencing project: providing services to taxonomists for standard genome sequencing and annotation.</title>
        <authorList>
            <consortium name="The Broad Institute Genomics Platform"/>
            <consortium name="The Broad Institute Genome Sequencing Center for Infectious Disease"/>
            <person name="Wu L."/>
            <person name="Ma J."/>
        </authorList>
    </citation>
    <scope>NUCLEOTIDE SEQUENCE [LARGE SCALE GENOMIC DNA]</scope>
    <source>
        <strain evidence="2">CGMCC 4.7106</strain>
    </source>
</reference>
<comment type="caution">
    <text evidence="1">The sequence shown here is derived from an EMBL/GenBank/DDBJ whole genome shotgun (WGS) entry which is preliminary data.</text>
</comment>
<evidence type="ECO:0000313" key="2">
    <source>
        <dbReference type="Proteomes" id="UP001597375"/>
    </source>
</evidence>
<organism evidence="1 2">
    <name type="scientific">Luteolibacter algae</name>
    <dbReference type="NCBI Taxonomy" id="454151"/>
    <lineage>
        <taxon>Bacteria</taxon>
        <taxon>Pseudomonadati</taxon>
        <taxon>Verrucomicrobiota</taxon>
        <taxon>Verrucomicrobiia</taxon>
        <taxon>Verrucomicrobiales</taxon>
        <taxon>Verrucomicrobiaceae</taxon>
        <taxon>Luteolibacter</taxon>
    </lineage>
</organism>
<accession>A0ABW5DFH6</accession>
<gene>
    <name evidence="1" type="ORF">ACFSSA_15575</name>
</gene>
<name>A0ABW5DFH6_9BACT</name>
<evidence type="ECO:0000313" key="1">
    <source>
        <dbReference type="EMBL" id="MFD2258100.1"/>
    </source>
</evidence>
<dbReference type="SUPFAM" id="SSF48452">
    <property type="entry name" value="TPR-like"/>
    <property type="match status" value="2"/>
</dbReference>
<dbReference type="InterPro" id="IPR011990">
    <property type="entry name" value="TPR-like_helical_dom_sf"/>
</dbReference>
<keyword evidence="2" id="KW-1185">Reference proteome</keyword>
<protein>
    <submittedName>
        <fullName evidence="1">Tetratricopeptide repeat protein</fullName>
    </submittedName>
</protein>
<dbReference type="EMBL" id="JBHUIT010000034">
    <property type="protein sequence ID" value="MFD2258100.1"/>
    <property type="molecule type" value="Genomic_DNA"/>
</dbReference>
<sequence>MFIFHSAVAETAEDLLVSANHAMDDGLWDVASMKLNDLIGSSELAPQQQVQALILLAESLIRDNRPVEASRILEMSLVREHPEAAFWAAQALASQGRFTEAVNGLLPIAGDPEHRYRKEAAFTAASLQLSLSESNSALSTLKLLAEDPSLDTRVEAQLKRIEILIDQERYDEARDIFPEIGDIPEKLIQFANLLNGYLTLAEGDADSAEIIFTNLLSNPTGQTLANYNLAAVGKADALSGQGKAESATDSLLNFIQSNPDTTMLEPMFRRITEWLPEKIISTDNPILIRLRDWLPRTSPYSNSLINLSDPGAAAAWPETLKPISDLGIFSMHAYGIALRRLGTTTAKKEAEHLMQRIQLLAPQHFLAPQALLTLAEWKLNDGETEDAFAIYDSLRMSAKSPLVKGEAAFQDARIAFDSGNPELAAELFAEASATLTGKNREMSVLNAALSRLKMDPAGTYLIQNEEAPISTELTADLALERALLNSDPEAAKFALDDFLRNNPEHPRANEARLAIVQAALAVNPADISMARAQLDTLRIAEPPLPPHQIPQLEIAELHLLDHAGESEKVVSLAKEIIKNHQGSTAASDAALILGKTLFKTGSYNEARLVLEKLASSEISNQRAQAALLLAARSAALGATAQSREEALALFDKTIAMEGPLTSLAMLEKARLNIDLNQLPVAIQSLSEAYSGMSEDDPSRLPTGLLLAEAIYAQGDTKPESLNRALKIYNELLTLSADNPAQYFRLQYLRGRTLEKLPESESSDKGRLGDAISAYFSVLDRPTDPPPPEWEWFERSGFRALSLLENAERWRAAIAIAEKIASFKGPRAEEASTRARQLRLKHMIWED</sequence>
<dbReference type="Gene3D" id="1.25.40.10">
    <property type="entry name" value="Tetratricopeptide repeat domain"/>
    <property type="match status" value="3"/>
</dbReference>